<dbReference type="Pfam" id="PF13844">
    <property type="entry name" value="Glyco_transf_41"/>
    <property type="match status" value="2"/>
</dbReference>
<organism evidence="6 7">
    <name type="scientific">Ciceribacter naphthalenivorans</name>
    <dbReference type="NCBI Taxonomy" id="1118451"/>
    <lineage>
        <taxon>Bacteria</taxon>
        <taxon>Pseudomonadati</taxon>
        <taxon>Pseudomonadota</taxon>
        <taxon>Alphaproteobacteria</taxon>
        <taxon>Hyphomicrobiales</taxon>
        <taxon>Rhizobiaceae</taxon>
        <taxon>Ciceribacter</taxon>
    </lineage>
</organism>
<evidence type="ECO:0000256" key="1">
    <source>
        <dbReference type="ARBA" id="ARBA00004922"/>
    </source>
</evidence>
<protein>
    <recommendedName>
        <fullName evidence="5">O-GlcNAc transferase C-terminal domain-containing protein</fullName>
    </recommendedName>
</protein>
<dbReference type="Proteomes" id="UP000321717">
    <property type="component" value="Unassembled WGS sequence"/>
</dbReference>
<dbReference type="InterPro" id="IPR037919">
    <property type="entry name" value="OGT"/>
</dbReference>
<dbReference type="InterPro" id="IPR011990">
    <property type="entry name" value="TPR-like_helical_dom_sf"/>
</dbReference>
<feature type="domain" description="O-GlcNAc transferase C-terminal" evidence="5">
    <location>
        <begin position="256"/>
        <end position="408"/>
    </location>
</feature>
<feature type="domain" description="O-GlcNAc transferase C-terminal" evidence="5">
    <location>
        <begin position="421"/>
        <end position="607"/>
    </location>
</feature>
<keyword evidence="2" id="KW-0808">Transferase</keyword>
<comment type="pathway">
    <text evidence="1">Protein modification; protein glycosylation.</text>
</comment>
<evidence type="ECO:0000256" key="4">
    <source>
        <dbReference type="ARBA" id="ARBA00022803"/>
    </source>
</evidence>
<dbReference type="AlphaFoldDB" id="A0A512HHM8"/>
<keyword evidence="7" id="KW-1185">Reference proteome</keyword>
<dbReference type="Gene3D" id="3.40.50.11380">
    <property type="match status" value="1"/>
</dbReference>
<dbReference type="Gene3D" id="3.40.50.2000">
    <property type="entry name" value="Glycogen Phosphorylase B"/>
    <property type="match status" value="1"/>
</dbReference>
<name>A0A512HHM8_9HYPH</name>
<reference evidence="6 7" key="1">
    <citation type="submission" date="2019-07" db="EMBL/GenBank/DDBJ databases">
        <title>Whole genome shotgun sequence of Rhizobium naphthalenivorans NBRC 107585.</title>
        <authorList>
            <person name="Hosoyama A."/>
            <person name="Uohara A."/>
            <person name="Ohji S."/>
            <person name="Ichikawa N."/>
        </authorList>
    </citation>
    <scope>NUCLEOTIDE SEQUENCE [LARGE SCALE GENOMIC DNA]</scope>
    <source>
        <strain evidence="6 7">NBRC 107585</strain>
    </source>
</reference>
<evidence type="ECO:0000313" key="6">
    <source>
        <dbReference type="EMBL" id="GEO84956.1"/>
    </source>
</evidence>
<dbReference type="RefSeq" id="WP_170253406.1">
    <property type="nucleotide sequence ID" value="NZ_BJZP01000007.1"/>
</dbReference>
<gene>
    <name evidence="6" type="ORF">RNA01_18880</name>
</gene>
<dbReference type="GO" id="GO:0097363">
    <property type="term" value="F:protein O-acetylglucosaminyltransferase activity"/>
    <property type="evidence" value="ECO:0007669"/>
    <property type="project" value="TreeGrafter"/>
</dbReference>
<dbReference type="InterPro" id="IPR029489">
    <property type="entry name" value="OGT/SEC/SPY_C"/>
</dbReference>
<accession>A0A512HHM8</accession>
<dbReference type="SUPFAM" id="SSF53756">
    <property type="entry name" value="UDP-Glycosyltransferase/glycogen phosphorylase"/>
    <property type="match status" value="1"/>
</dbReference>
<evidence type="ECO:0000313" key="7">
    <source>
        <dbReference type="Proteomes" id="UP000321717"/>
    </source>
</evidence>
<dbReference type="EMBL" id="BJZP01000007">
    <property type="protein sequence ID" value="GEO84956.1"/>
    <property type="molecule type" value="Genomic_DNA"/>
</dbReference>
<evidence type="ECO:0000259" key="5">
    <source>
        <dbReference type="Pfam" id="PF13844"/>
    </source>
</evidence>
<keyword evidence="4" id="KW-0802">TPR repeat</keyword>
<dbReference type="PANTHER" id="PTHR44366:SF1">
    <property type="entry name" value="UDP-N-ACETYLGLUCOSAMINE--PEPTIDE N-ACETYLGLUCOSAMINYLTRANSFERASE 110 KDA SUBUNIT"/>
    <property type="match status" value="1"/>
</dbReference>
<dbReference type="PANTHER" id="PTHR44366">
    <property type="entry name" value="UDP-N-ACETYLGLUCOSAMINE--PEPTIDE N-ACETYLGLUCOSAMINYLTRANSFERASE 110 KDA SUBUNIT"/>
    <property type="match status" value="1"/>
</dbReference>
<comment type="caution">
    <text evidence="6">The sequence shown here is derived from an EMBL/GenBank/DDBJ whole genome shotgun (WGS) entry which is preliminary data.</text>
</comment>
<dbReference type="SUPFAM" id="SSF48452">
    <property type="entry name" value="TPR-like"/>
    <property type="match status" value="1"/>
</dbReference>
<evidence type="ECO:0000256" key="2">
    <source>
        <dbReference type="ARBA" id="ARBA00022679"/>
    </source>
</evidence>
<dbReference type="Gene3D" id="1.25.40.10">
    <property type="entry name" value="Tetratricopeptide repeat domain"/>
    <property type="match status" value="1"/>
</dbReference>
<keyword evidence="3" id="KW-0677">Repeat</keyword>
<dbReference type="GO" id="GO:0006493">
    <property type="term" value="P:protein O-linked glycosylation"/>
    <property type="evidence" value="ECO:0007669"/>
    <property type="project" value="InterPro"/>
</dbReference>
<evidence type="ECO:0000256" key="3">
    <source>
        <dbReference type="ARBA" id="ARBA00022737"/>
    </source>
</evidence>
<proteinExistence type="predicted"/>
<sequence>MHLSFDDRLAEAEATFRAERYSEVLEQLARLMPESADHRAAQLLGEALLKLDMIGEAAEAFEHAGLRRPPEPYPLLSRAARLYLDAGRDDRALALAMQLHRHQPTDPAPAFILASIGLKTGNKALVDAVKNQLVDSDDAEHLKLAVRLIGEDLRNEKNLVLFSKLRVLHPDDPFIRMTLIGFAREFCDYPILLREEALLRAEIAAGDTRALAAETPHYNLMWCADEVQNRLAANVAGLVPFPADAPARRRAIPHTWGGKIRIGYLSNDFWADHATMRLMRSVLAAHDRAHFDITLYCHTPERFIGADDAARVQWGRIARIEAVDDIEAVAAIQRDGIDILVDLKGHTGGSRSRLMNAPVAPVHVAWLGFPGTGAGIDCDYVIGDRFVLPETSKPHYHEKFCRMPESYQPNDPWTRQIPTPSERRAYGLPPDRFVFSAFNSQRKNSPEGLALWAKVLVANPQALLWLMVDGTHARNATADFLRRAGVRSDQFIFAPKMPYSNHLARIPAADLGLDSFPYNGHTTTSDMLWAGLPVVTRKGSNFASRVSESLLNAIGLPELVAADDDDFVRLCTVLASDRNHVAVLKQAIADNRFVAPLFDAERFCRHLEQAYTHMVERAKAGLAPEHFDVPGLPPREVPFRTL</sequence>